<proteinExistence type="predicted"/>
<dbReference type="EMBL" id="DVNH01000005">
    <property type="protein sequence ID" value="HIU51090.1"/>
    <property type="molecule type" value="Genomic_DNA"/>
</dbReference>
<dbReference type="InterPro" id="IPR036412">
    <property type="entry name" value="HAD-like_sf"/>
</dbReference>
<gene>
    <name evidence="1" type="ORF">IAB70_00450</name>
</gene>
<dbReference type="Proteomes" id="UP000824093">
    <property type="component" value="Unassembled WGS sequence"/>
</dbReference>
<dbReference type="PANTHER" id="PTHR43611:SF3">
    <property type="entry name" value="FLAVIN MONONUCLEOTIDE HYDROLASE 1, CHLOROPLATIC"/>
    <property type="match status" value="1"/>
</dbReference>
<dbReference type="InterPro" id="IPR023198">
    <property type="entry name" value="PGP-like_dom2"/>
</dbReference>
<accession>A0A9D1LZX1</accession>
<dbReference type="InterPro" id="IPR023214">
    <property type="entry name" value="HAD_sf"/>
</dbReference>
<evidence type="ECO:0000313" key="2">
    <source>
        <dbReference type="Proteomes" id="UP000824093"/>
    </source>
</evidence>
<dbReference type="SFLD" id="SFLDS00003">
    <property type="entry name" value="Haloacid_Dehalogenase"/>
    <property type="match status" value="1"/>
</dbReference>
<dbReference type="SUPFAM" id="SSF56784">
    <property type="entry name" value="HAD-like"/>
    <property type="match status" value="1"/>
</dbReference>
<dbReference type="InterPro" id="IPR006439">
    <property type="entry name" value="HAD-SF_hydro_IA"/>
</dbReference>
<reference evidence="1" key="2">
    <citation type="journal article" date="2021" name="PeerJ">
        <title>Extensive microbial diversity within the chicken gut microbiome revealed by metagenomics and culture.</title>
        <authorList>
            <person name="Gilroy R."/>
            <person name="Ravi A."/>
            <person name="Getino M."/>
            <person name="Pursley I."/>
            <person name="Horton D.L."/>
            <person name="Alikhan N.F."/>
            <person name="Baker D."/>
            <person name="Gharbi K."/>
            <person name="Hall N."/>
            <person name="Watson M."/>
            <person name="Adriaenssens E.M."/>
            <person name="Foster-Nyarko E."/>
            <person name="Jarju S."/>
            <person name="Secka A."/>
            <person name="Antonio M."/>
            <person name="Oren A."/>
            <person name="Chaudhuri R.R."/>
            <person name="La Ragione R."/>
            <person name="Hildebrand F."/>
            <person name="Pallen M.J."/>
        </authorList>
    </citation>
    <scope>NUCLEOTIDE SEQUENCE</scope>
    <source>
        <strain evidence="1">CHK195-15760</strain>
    </source>
</reference>
<keyword evidence="1" id="KW-0378">Hydrolase</keyword>
<name>A0A9D1LZX1_9FIRM</name>
<organism evidence="1 2">
    <name type="scientific">Candidatus Merdicola faecigallinarum</name>
    <dbReference type="NCBI Taxonomy" id="2840862"/>
    <lineage>
        <taxon>Bacteria</taxon>
        <taxon>Bacillati</taxon>
        <taxon>Bacillota</taxon>
        <taxon>Clostridia</taxon>
        <taxon>Candidatus Merdicola</taxon>
    </lineage>
</organism>
<dbReference type="SFLD" id="SFLDG01129">
    <property type="entry name" value="C1.5:_HAD__Beta-PGM__Phosphata"/>
    <property type="match status" value="1"/>
</dbReference>
<comment type="caution">
    <text evidence="1">The sequence shown here is derived from an EMBL/GenBank/DDBJ whole genome shotgun (WGS) entry which is preliminary data.</text>
</comment>
<dbReference type="GO" id="GO:0016787">
    <property type="term" value="F:hydrolase activity"/>
    <property type="evidence" value="ECO:0007669"/>
    <property type="project" value="UniProtKB-KW"/>
</dbReference>
<dbReference type="Gene3D" id="3.40.50.1000">
    <property type="entry name" value="HAD superfamily/HAD-like"/>
    <property type="match status" value="1"/>
</dbReference>
<dbReference type="PANTHER" id="PTHR43611">
    <property type="entry name" value="ALPHA-D-GLUCOSE 1-PHOSPHATE PHOSPHATASE"/>
    <property type="match status" value="1"/>
</dbReference>
<dbReference type="AlphaFoldDB" id="A0A9D1LZX1"/>
<sequence length="194" mass="22669">MEKIFVFDLGNVIVRPMSVKKLYEMLECKVSFENFYEYFKGDKSSDDIHRGLISTEEYIKRILKFSGSDKNVEEFIGIFTGPIRNGLFKNTVELIDRLKKEKQKVCMLSNLRKIDFEWFSTQYDISKFDNLYLSYQMHLMKPDDEIYIEMIKDLGVSSSSIYFFDDSQVNVDAAKKLGINAYCVTGDTINKINL</sequence>
<protein>
    <submittedName>
        <fullName evidence="1">HAD-IA family hydrolase</fullName>
    </submittedName>
</protein>
<dbReference type="Gene3D" id="1.10.150.240">
    <property type="entry name" value="Putative phosphatase, domain 2"/>
    <property type="match status" value="1"/>
</dbReference>
<evidence type="ECO:0000313" key="1">
    <source>
        <dbReference type="EMBL" id="HIU51090.1"/>
    </source>
</evidence>
<dbReference type="PRINTS" id="PR00413">
    <property type="entry name" value="HADHALOGNASE"/>
</dbReference>
<dbReference type="NCBIfam" id="TIGR01509">
    <property type="entry name" value="HAD-SF-IA-v3"/>
    <property type="match status" value="1"/>
</dbReference>
<dbReference type="Pfam" id="PF00702">
    <property type="entry name" value="Hydrolase"/>
    <property type="match status" value="1"/>
</dbReference>
<reference evidence="1" key="1">
    <citation type="submission" date="2020-10" db="EMBL/GenBank/DDBJ databases">
        <authorList>
            <person name="Gilroy R."/>
        </authorList>
    </citation>
    <scope>NUCLEOTIDE SEQUENCE</scope>
    <source>
        <strain evidence="1">CHK195-15760</strain>
    </source>
</reference>